<gene>
    <name evidence="1" type="ORF">SAMN05192549_11442</name>
</gene>
<protein>
    <submittedName>
        <fullName evidence="1">Uncharacterized protein</fullName>
    </submittedName>
</protein>
<sequence length="155" mass="16104">MAAVLLVSLASAHAAEPTALKGLGDAELRNVNVPAAPVATAARTRYVPARLPFLPNWLSGRGAGSGTVEDGHSVLFPLLGLITADVSTKDVYFGSNPQSFSMNADGSISVPLPQTVGELDLQNLRVSPGDTNNFGGVQIRGIDLSRTVINISPTR</sequence>
<organism evidence="1 2">
    <name type="scientific">Duganella sacchari</name>
    <dbReference type="NCBI Taxonomy" id="551987"/>
    <lineage>
        <taxon>Bacteria</taxon>
        <taxon>Pseudomonadati</taxon>
        <taxon>Pseudomonadota</taxon>
        <taxon>Betaproteobacteria</taxon>
        <taxon>Burkholderiales</taxon>
        <taxon>Oxalobacteraceae</taxon>
        <taxon>Telluria group</taxon>
        <taxon>Duganella</taxon>
    </lineage>
</organism>
<dbReference type="Proteomes" id="UP000184339">
    <property type="component" value="Unassembled WGS sequence"/>
</dbReference>
<reference evidence="2" key="1">
    <citation type="submission" date="2016-11" db="EMBL/GenBank/DDBJ databases">
        <authorList>
            <person name="Varghese N."/>
            <person name="Submissions S."/>
        </authorList>
    </citation>
    <scope>NUCLEOTIDE SEQUENCE [LARGE SCALE GENOMIC DNA]</scope>
    <source>
        <strain evidence="2">Sac-22</strain>
    </source>
</reference>
<proteinExistence type="predicted"/>
<accession>A0A1M7R822</accession>
<dbReference type="EMBL" id="FRCX01000014">
    <property type="protein sequence ID" value="SHN42386.1"/>
    <property type="molecule type" value="Genomic_DNA"/>
</dbReference>
<evidence type="ECO:0000313" key="2">
    <source>
        <dbReference type="Proteomes" id="UP000184339"/>
    </source>
</evidence>
<keyword evidence="2" id="KW-1185">Reference proteome</keyword>
<dbReference type="AlphaFoldDB" id="A0A1M7R822"/>
<evidence type="ECO:0000313" key="1">
    <source>
        <dbReference type="EMBL" id="SHN42386.1"/>
    </source>
</evidence>
<name>A0A1M7R822_9BURK</name>